<evidence type="ECO:0000256" key="12">
    <source>
        <dbReference type="ARBA" id="ARBA00023235"/>
    </source>
</evidence>
<keyword evidence="16" id="KW-1185">Reference proteome</keyword>
<reference evidence="15" key="1">
    <citation type="submission" date="2020-07" db="EMBL/GenBank/DDBJ databases">
        <title>Genomic analysis of a strain of Sedimentibacter Hydroxybenzoicus DSM7310.</title>
        <authorList>
            <person name="Ma S."/>
        </authorList>
    </citation>
    <scope>NUCLEOTIDE SEQUENCE</scope>
    <source>
        <strain evidence="15">DSM 7310</strain>
    </source>
</reference>
<evidence type="ECO:0000256" key="5">
    <source>
        <dbReference type="ARBA" id="ARBA00022801"/>
    </source>
</evidence>
<dbReference type="EMBL" id="JACBNQ010000009">
    <property type="protein sequence ID" value="NYB74431.1"/>
    <property type="molecule type" value="Genomic_DNA"/>
</dbReference>
<keyword evidence="8" id="KW-0408">Iron</keyword>
<dbReference type="AlphaFoldDB" id="A0A974BKA3"/>
<dbReference type="Pfam" id="PF13307">
    <property type="entry name" value="Helicase_C_2"/>
    <property type="match status" value="1"/>
</dbReference>
<dbReference type="InterPro" id="IPR014013">
    <property type="entry name" value="Helic_SF1/SF2_ATP-bd_DinG/Rad3"/>
</dbReference>
<dbReference type="PANTHER" id="PTHR11472:SF34">
    <property type="entry name" value="REGULATOR OF TELOMERE ELONGATION HELICASE 1"/>
    <property type="match status" value="1"/>
</dbReference>
<evidence type="ECO:0000256" key="8">
    <source>
        <dbReference type="ARBA" id="ARBA00023004"/>
    </source>
</evidence>
<keyword evidence="11" id="KW-0234">DNA repair</keyword>
<dbReference type="Pfam" id="PF00270">
    <property type="entry name" value="DEAD"/>
    <property type="match status" value="1"/>
</dbReference>
<dbReference type="InterPro" id="IPR027417">
    <property type="entry name" value="P-loop_NTPase"/>
</dbReference>
<dbReference type="Gene3D" id="1.10.275.40">
    <property type="match status" value="1"/>
</dbReference>
<evidence type="ECO:0000256" key="3">
    <source>
        <dbReference type="ARBA" id="ARBA00022741"/>
    </source>
</evidence>
<evidence type="ECO:0000256" key="11">
    <source>
        <dbReference type="ARBA" id="ARBA00023204"/>
    </source>
</evidence>
<keyword evidence="9" id="KW-0411">Iron-sulfur</keyword>
<evidence type="ECO:0000256" key="4">
    <source>
        <dbReference type="ARBA" id="ARBA00022763"/>
    </source>
</evidence>
<keyword evidence="7" id="KW-0067">ATP-binding</keyword>
<name>A0A974BKA3_SEDHY</name>
<dbReference type="SUPFAM" id="SSF52540">
    <property type="entry name" value="P-loop containing nucleoside triphosphate hydrolases"/>
    <property type="match status" value="1"/>
</dbReference>
<keyword evidence="5" id="KW-0378">Hydrolase</keyword>
<keyword evidence="2" id="KW-0479">Metal-binding</keyword>
<dbReference type="GO" id="GO:0003678">
    <property type="term" value="F:DNA helicase activity"/>
    <property type="evidence" value="ECO:0007669"/>
    <property type="project" value="InterPro"/>
</dbReference>
<dbReference type="Gene3D" id="3.90.320.10">
    <property type="match status" value="1"/>
</dbReference>
<evidence type="ECO:0000256" key="13">
    <source>
        <dbReference type="ARBA" id="ARBA00038058"/>
    </source>
</evidence>
<sequence>MDNIKLSVRELVEFVYKSGDINVKNLSPERAMEGIKAHKILQSLMGENYQKEYFLKREFTVNNIQFTIEGRADGIISENNEIIVDEIKSTYTNLDFIEKNYNEAHIAQAKCYAYIYCLDNEINNISIQLRYYNLDTEKTKTIPYNYDLKELELFFYELLNSYIEWAQTIIDLKKERERSINDLKFPFDYYRKGQRDFSVAVFSTIKEGKKLFSQAPTGVGKTISILFPAIKSMNYKNNTKVYYLTAKSSTKTIAFNTVKMMVHKGLSLRTTVITAKDKICFMEETNCDPEYCPYSKGYYDRLNIPLKNAVKNNCLFDREYIEETARKHDLCPFEFSLDLSYMSDAVICDYNYYFDPRVALQRDDVFKNTNDILLIDEAHNLEDRTRDMFSPELIKEDFYELYKVMKKTNKKIGSALHNINKRFIEIKKEADNESKILENEPSELISSLRKFSTIAEKFINDKKNENIPDELIDMYFKSTFFIKISEIANSNFCYYVDFIGNKTKVKLFLIDPSSVLKEILKNAWSSIFFSATLTPLKYFRYILGGEDDDHILKIKSPFDDENLNLMITSDISMKYTEREANIESACCYINKLISEKKGNYMVFFPSYSFMGKIYETYENLYDTSNIILQNQGLNEEEQTEIVDKFKSQTGLVLFTVVGGVFSEGIDLPLEKLIGAVIIGTGIPQISFERNIIKGFFDEKYNSGYDFAYKYPGFNKILQSAGRVIRTENDRGTVLMIDSRLCQMTYIKLFPEHWKHYKKINNVNNLINEVKLFWDGKENK</sequence>
<keyword evidence="12" id="KW-0413">Isomerase</keyword>
<dbReference type="SMART" id="SM00491">
    <property type="entry name" value="HELICc2"/>
    <property type="match status" value="1"/>
</dbReference>
<dbReference type="GO" id="GO:0051539">
    <property type="term" value="F:4 iron, 4 sulfur cluster binding"/>
    <property type="evidence" value="ECO:0007669"/>
    <property type="project" value="UniProtKB-KW"/>
</dbReference>
<proteinExistence type="inferred from homology"/>
<dbReference type="GO" id="GO:0046872">
    <property type="term" value="F:metal ion binding"/>
    <property type="evidence" value="ECO:0007669"/>
    <property type="project" value="UniProtKB-KW"/>
</dbReference>
<evidence type="ECO:0000256" key="10">
    <source>
        <dbReference type="ARBA" id="ARBA00023125"/>
    </source>
</evidence>
<evidence type="ECO:0000259" key="14">
    <source>
        <dbReference type="PROSITE" id="PS51193"/>
    </source>
</evidence>
<dbReference type="GO" id="GO:0005524">
    <property type="term" value="F:ATP binding"/>
    <property type="evidence" value="ECO:0007669"/>
    <property type="project" value="UniProtKB-KW"/>
</dbReference>
<dbReference type="SMART" id="SM00488">
    <property type="entry name" value="DEXDc2"/>
    <property type="match status" value="1"/>
</dbReference>
<dbReference type="GO" id="GO:0016818">
    <property type="term" value="F:hydrolase activity, acting on acid anhydrides, in phosphorus-containing anhydrides"/>
    <property type="evidence" value="ECO:0007669"/>
    <property type="project" value="InterPro"/>
</dbReference>
<feature type="domain" description="Helicase ATP-binding" evidence="14">
    <location>
        <begin position="180"/>
        <end position="448"/>
    </location>
</feature>
<dbReference type="InterPro" id="IPR006554">
    <property type="entry name" value="Helicase-like_DEXD_c2"/>
</dbReference>
<dbReference type="Pfam" id="PF06733">
    <property type="entry name" value="DEAD_2"/>
    <property type="match status" value="1"/>
</dbReference>
<evidence type="ECO:0000256" key="6">
    <source>
        <dbReference type="ARBA" id="ARBA00022806"/>
    </source>
</evidence>
<dbReference type="InterPro" id="IPR006555">
    <property type="entry name" value="ATP-dep_Helicase_C"/>
</dbReference>
<dbReference type="PANTHER" id="PTHR11472">
    <property type="entry name" value="DNA REPAIR DEAD HELICASE RAD3/XP-D SUBFAMILY MEMBER"/>
    <property type="match status" value="1"/>
</dbReference>
<evidence type="ECO:0000256" key="9">
    <source>
        <dbReference type="ARBA" id="ARBA00023014"/>
    </source>
</evidence>
<organism evidence="15 16">
    <name type="scientific">Sedimentibacter hydroxybenzoicus DSM 7310</name>
    <dbReference type="NCBI Taxonomy" id="1123245"/>
    <lineage>
        <taxon>Bacteria</taxon>
        <taxon>Bacillati</taxon>
        <taxon>Bacillota</taxon>
        <taxon>Tissierellia</taxon>
        <taxon>Sedimentibacter</taxon>
    </lineage>
</organism>
<dbReference type="PROSITE" id="PS51193">
    <property type="entry name" value="HELICASE_ATP_BIND_2"/>
    <property type="match status" value="1"/>
</dbReference>
<protein>
    <submittedName>
        <fullName evidence="15">ATP-dependent DNA helicase</fullName>
    </submittedName>
</protein>
<dbReference type="Gene3D" id="3.40.50.300">
    <property type="entry name" value="P-loop containing nucleotide triphosphate hydrolases"/>
    <property type="match status" value="2"/>
</dbReference>
<dbReference type="InterPro" id="IPR011604">
    <property type="entry name" value="PDDEXK-like_dom_sf"/>
</dbReference>
<evidence type="ECO:0000313" key="16">
    <source>
        <dbReference type="Proteomes" id="UP000611629"/>
    </source>
</evidence>
<comment type="similarity">
    <text evidence="13">Belongs to the helicase family. DinG subfamily.</text>
</comment>
<keyword evidence="10" id="KW-0238">DNA-binding</keyword>
<dbReference type="Gene3D" id="1.10.30.20">
    <property type="entry name" value="Bacterial XPD DNA helicase, FeS cluster domain"/>
    <property type="match status" value="1"/>
</dbReference>
<dbReference type="RefSeq" id="WP_179238123.1">
    <property type="nucleotide sequence ID" value="NZ_JACBNQ010000009.1"/>
</dbReference>
<keyword evidence="1" id="KW-0004">4Fe-4S</keyword>
<dbReference type="InterPro" id="IPR011545">
    <property type="entry name" value="DEAD/DEAH_box_helicase_dom"/>
</dbReference>
<dbReference type="InterPro" id="IPR042493">
    <property type="entry name" value="XPD_DNA_FeS"/>
</dbReference>
<dbReference type="InterPro" id="IPR045028">
    <property type="entry name" value="DinG/Rad3-like"/>
</dbReference>
<evidence type="ECO:0000256" key="7">
    <source>
        <dbReference type="ARBA" id="ARBA00022840"/>
    </source>
</evidence>
<gene>
    <name evidence="15" type="ORF">HZF24_09820</name>
</gene>
<evidence type="ECO:0000313" key="15">
    <source>
        <dbReference type="EMBL" id="NYB74431.1"/>
    </source>
</evidence>
<evidence type="ECO:0000256" key="2">
    <source>
        <dbReference type="ARBA" id="ARBA00022723"/>
    </source>
</evidence>
<dbReference type="InterPro" id="IPR010614">
    <property type="entry name" value="RAD3-like_helicase_DEAD"/>
</dbReference>
<keyword evidence="6 15" id="KW-0347">Helicase</keyword>
<keyword evidence="4" id="KW-0227">DNA damage</keyword>
<accession>A0A974BKA3</accession>
<dbReference type="GO" id="GO:0006281">
    <property type="term" value="P:DNA repair"/>
    <property type="evidence" value="ECO:0007669"/>
    <property type="project" value="UniProtKB-KW"/>
</dbReference>
<dbReference type="GO" id="GO:0003677">
    <property type="term" value="F:DNA binding"/>
    <property type="evidence" value="ECO:0007669"/>
    <property type="project" value="UniProtKB-KW"/>
</dbReference>
<evidence type="ECO:0000256" key="1">
    <source>
        <dbReference type="ARBA" id="ARBA00022485"/>
    </source>
</evidence>
<dbReference type="Proteomes" id="UP000611629">
    <property type="component" value="Unassembled WGS sequence"/>
</dbReference>
<keyword evidence="3" id="KW-0547">Nucleotide-binding</keyword>
<comment type="caution">
    <text evidence="15">The sequence shown here is derived from an EMBL/GenBank/DDBJ whole genome shotgun (WGS) entry which is preliminary data.</text>
</comment>